<feature type="region of interest" description="Disordered" evidence="1">
    <location>
        <begin position="1"/>
        <end position="59"/>
    </location>
</feature>
<dbReference type="EMBL" id="AP018711">
    <property type="protein sequence ID" value="BBE35395.1"/>
    <property type="molecule type" value="Genomic_DNA"/>
</dbReference>
<evidence type="ECO:0000256" key="1">
    <source>
        <dbReference type="SAM" id="MobiDB-lite"/>
    </source>
</evidence>
<dbReference type="EMBL" id="RBWX01000010">
    <property type="protein sequence ID" value="RKS86502.1"/>
    <property type="molecule type" value="Genomic_DNA"/>
</dbReference>
<reference evidence="4 7" key="2">
    <citation type="submission" date="2018-10" db="EMBL/GenBank/DDBJ databases">
        <title>Genomic Encyclopedia of Type Strains, Phase IV (KMG-IV): sequencing the most valuable type-strain genomes for metagenomic binning, comparative biology and taxonomic classification.</title>
        <authorList>
            <person name="Goeker M."/>
        </authorList>
    </citation>
    <scope>NUCLEOTIDE SEQUENCE [LARGE SCALE GENOMIC DNA]</scope>
    <source>
        <strain evidence="4 7">DSM 19791</strain>
    </source>
</reference>
<evidence type="ECO:0000313" key="7">
    <source>
        <dbReference type="Proteomes" id="UP000276029"/>
    </source>
</evidence>
<dbReference type="KEGG" id="smic:SmB9_30530"/>
<proteinExistence type="predicted"/>
<name>A0A495RG74_SPHMI</name>
<organism evidence="3 6">
    <name type="scientific">Sphingosinicella microcystinivorans</name>
    <dbReference type="NCBI Taxonomy" id="335406"/>
    <lineage>
        <taxon>Bacteria</taxon>
        <taxon>Pseudomonadati</taxon>
        <taxon>Pseudomonadota</taxon>
        <taxon>Alphaproteobacteria</taxon>
        <taxon>Sphingomonadales</taxon>
        <taxon>Sphingosinicellaceae</taxon>
        <taxon>Sphingosinicella</taxon>
    </lineage>
</organism>
<dbReference type="RefSeq" id="WP_121047417.1">
    <property type="nucleotide sequence ID" value="NZ_AP018711.1"/>
</dbReference>
<dbReference type="EMBL" id="AP018711">
    <property type="protein sequence ID" value="BBE33828.1"/>
    <property type="molecule type" value="Genomic_DNA"/>
</dbReference>
<reference evidence="3 6" key="1">
    <citation type="submission" date="2018-06" db="EMBL/GenBank/DDBJ databases">
        <title>Complete Genome Sequence of the Microcystin-Degrading Bacterium Sphingosinicella microcystinivorans Strain B-9.</title>
        <authorList>
            <person name="Jin H."/>
            <person name="Nishizawa T."/>
            <person name="Guo Y."/>
            <person name="Nishizawa A."/>
            <person name="Park H."/>
            <person name="Kato H."/>
            <person name="Tsuji K."/>
            <person name="Harada K."/>
        </authorList>
    </citation>
    <scope>NUCLEOTIDE SEQUENCE [LARGE SCALE GENOMIC DNA]</scope>
    <source>
        <strain evidence="3 6">B9</strain>
    </source>
</reference>
<dbReference type="Proteomes" id="UP000276029">
    <property type="component" value="Unassembled WGS sequence"/>
</dbReference>
<accession>A0A495RG74</accession>
<keyword evidence="7" id="KW-1185">Reference proteome</keyword>
<evidence type="ECO:0000313" key="6">
    <source>
        <dbReference type="Proteomes" id="UP000275727"/>
    </source>
</evidence>
<dbReference type="AlphaFoldDB" id="A0A495RG74"/>
<protein>
    <submittedName>
        <fullName evidence="3">Uncharacterized protein</fullName>
    </submittedName>
</protein>
<sequence>MRRQPQWYRSYPKRPSADPYNPNSPSYAERSRAHETTTPTGMTVVSMGGPIDIVTDEKE</sequence>
<evidence type="ECO:0000313" key="2">
    <source>
        <dbReference type="EMBL" id="BBE33828.1"/>
    </source>
</evidence>
<evidence type="ECO:0000313" key="3">
    <source>
        <dbReference type="EMBL" id="BBE35395.1"/>
    </source>
</evidence>
<dbReference type="KEGG" id="smic:SmB9_14860"/>
<evidence type="ECO:0000313" key="5">
    <source>
        <dbReference type="EMBL" id="RKS90911.1"/>
    </source>
</evidence>
<evidence type="ECO:0000313" key="4">
    <source>
        <dbReference type="EMBL" id="RKS86502.1"/>
    </source>
</evidence>
<gene>
    <name evidence="5" type="ORF">DFR51_0455</name>
    <name evidence="4" type="ORF">DFR51_3209</name>
    <name evidence="2" type="ORF">SmB9_14860</name>
    <name evidence="3" type="ORF">SmB9_30530</name>
</gene>
<dbReference type="EMBL" id="RBWX01000007">
    <property type="protein sequence ID" value="RKS90911.1"/>
    <property type="molecule type" value="Genomic_DNA"/>
</dbReference>
<dbReference type="Proteomes" id="UP000275727">
    <property type="component" value="Chromosome"/>
</dbReference>